<evidence type="ECO:0000256" key="4">
    <source>
        <dbReference type="ARBA" id="ARBA00011990"/>
    </source>
</evidence>
<evidence type="ECO:0000256" key="1">
    <source>
        <dbReference type="ARBA" id="ARBA00001539"/>
    </source>
</evidence>
<dbReference type="Pfam" id="PF16363">
    <property type="entry name" value="GDP_Man_Dehyd"/>
    <property type="match status" value="1"/>
</dbReference>
<dbReference type="CDD" id="cd05246">
    <property type="entry name" value="dTDP_GD_SDR_e"/>
    <property type="match status" value="1"/>
</dbReference>
<feature type="domain" description="NAD(P)-binding" evidence="9">
    <location>
        <begin position="4"/>
        <end position="306"/>
    </location>
</feature>
<evidence type="ECO:0000256" key="8">
    <source>
        <dbReference type="RuleBase" id="RU004473"/>
    </source>
</evidence>
<dbReference type="Gene3D" id="3.40.50.720">
    <property type="entry name" value="NAD(P)-binding Rossmann-like Domain"/>
    <property type="match status" value="1"/>
</dbReference>
<dbReference type="EMBL" id="JAUZMY010000057">
    <property type="protein sequence ID" value="MEE2041646.1"/>
    <property type="molecule type" value="Genomic_DNA"/>
</dbReference>
<dbReference type="InterPro" id="IPR036291">
    <property type="entry name" value="NAD(P)-bd_dom_sf"/>
</dbReference>
<evidence type="ECO:0000313" key="11">
    <source>
        <dbReference type="Proteomes" id="UP001356095"/>
    </source>
</evidence>
<evidence type="ECO:0000256" key="2">
    <source>
        <dbReference type="ARBA" id="ARBA00001911"/>
    </source>
</evidence>
<dbReference type="NCBIfam" id="TIGR01181">
    <property type="entry name" value="dTDP_gluc_dehyt"/>
    <property type="match status" value="1"/>
</dbReference>
<keyword evidence="11" id="KW-1185">Reference proteome</keyword>
<keyword evidence="6" id="KW-0520">NAD</keyword>
<sequence length="332" mass="36315">MKILVTGGAGFIGSNFVRRVLAGSYPRYADAEIVVLDKLTYAGTTESLASVADDPRLTFVQGDVCDEQLVRELMGGVSLVVHCAAETHVDRSISDAGCFVRTNVMGTFHLLDSALAENVENFVLVSTDEVYGTLGSGSWVETDPLEPNSPYSASKSASDLLARSFHRTYGMRVCVTRCANNYGPFQFPEKMIPLFVTNLLDGTPVPVYGDGGNVREWVHVDDHCDALALAAEHGEPGEVYNIGGSVEKRNLEVTDALLELLGHDASMVRFVADRKGHDRRYSVDGTKAAERLGYRPAVSFEEGLARTVAWYTENRAWWEPLKKRLSQVEDGG</sequence>
<reference evidence="10 11" key="1">
    <citation type="submission" date="2023-08" db="EMBL/GenBank/DDBJ databases">
        <authorList>
            <person name="Girao M."/>
            <person name="Carvalho M.F."/>
        </authorList>
    </citation>
    <scope>NUCLEOTIDE SEQUENCE [LARGE SCALE GENOMIC DNA]</scope>
    <source>
        <strain evidence="10 11">CT-R113</strain>
    </source>
</reference>
<comment type="similarity">
    <text evidence="3 8">Belongs to the NAD(P)-dependent epimerase/dehydratase family. dTDP-glucose dehydratase subfamily.</text>
</comment>
<dbReference type="Proteomes" id="UP001356095">
    <property type="component" value="Unassembled WGS sequence"/>
</dbReference>
<gene>
    <name evidence="10" type="primary">rfbB</name>
    <name evidence="10" type="ORF">Q8791_30940</name>
</gene>
<dbReference type="InterPro" id="IPR020904">
    <property type="entry name" value="Sc_DH/Rdtase_CS"/>
</dbReference>
<dbReference type="PROSITE" id="PS00061">
    <property type="entry name" value="ADH_SHORT"/>
    <property type="match status" value="1"/>
</dbReference>
<evidence type="ECO:0000313" key="10">
    <source>
        <dbReference type="EMBL" id="MEE2041646.1"/>
    </source>
</evidence>
<dbReference type="GO" id="GO:0008460">
    <property type="term" value="F:dTDP-glucose 4,6-dehydratase activity"/>
    <property type="evidence" value="ECO:0007669"/>
    <property type="project" value="UniProtKB-EC"/>
</dbReference>
<keyword evidence="7 8" id="KW-0456">Lyase</keyword>
<evidence type="ECO:0000259" key="9">
    <source>
        <dbReference type="Pfam" id="PF16363"/>
    </source>
</evidence>
<dbReference type="InterPro" id="IPR016040">
    <property type="entry name" value="NAD(P)-bd_dom"/>
</dbReference>
<name>A0ABU7KHD4_9ACTN</name>
<dbReference type="EC" id="4.2.1.46" evidence="4 8"/>
<evidence type="ECO:0000256" key="3">
    <source>
        <dbReference type="ARBA" id="ARBA00008178"/>
    </source>
</evidence>
<dbReference type="PANTHER" id="PTHR43000">
    <property type="entry name" value="DTDP-D-GLUCOSE 4,6-DEHYDRATASE-RELATED"/>
    <property type="match status" value="1"/>
</dbReference>
<proteinExistence type="inferred from homology"/>
<protein>
    <recommendedName>
        <fullName evidence="5 8">dTDP-glucose 4,6-dehydratase</fullName>
        <ecNumber evidence="4 8">4.2.1.46</ecNumber>
    </recommendedName>
</protein>
<comment type="cofactor">
    <cofactor evidence="2 8">
        <name>NAD(+)</name>
        <dbReference type="ChEBI" id="CHEBI:57540"/>
    </cofactor>
</comment>
<organism evidence="10 11">
    <name type="scientific">Nocardiopsis codii</name>
    <dbReference type="NCBI Taxonomy" id="3065942"/>
    <lineage>
        <taxon>Bacteria</taxon>
        <taxon>Bacillati</taxon>
        <taxon>Actinomycetota</taxon>
        <taxon>Actinomycetes</taxon>
        <taxon>Streptosporangiales</taxon>
        <taxon>Nocardiopsidaceae</taxon>
        <taxon>Nocardiopsis</taxon>
    </lineage>
</organism>
<evidence type="ECO:0000256" key="5">
    <source>
        <dbReference type="ARBA" id="ARBA00016977"/>
    </source>
</evidence>
<evidence type="ECO:0000256" key="6">
    <source>
        <dbReference type="ARBA" id="ARBA00023027"/>
    </source>
</evidence>
<dbReference type="Gene3D" id="3.90.25.10">
    <property type="entry name" value="UDP-galactose 4-epimerase, domain 1"/>
    <property type="match status" value="1"/>
</dbReference>
<evidence type="ECO:0000256" key="7">
    <source>
        <dbReference type="ARBA" id="ARBA00023239"/>
    </source>
</evidence>
<comment type="catalytic activity">
    <reaction evidence="1 8">
        <text>dTDP-alpha-D-glucose = dTDP-4-dehydro-6-deoxy-alpha-D-glucose + H2O</text>
        <dbReference type="Rhea" id="RHEA:17221"/>
        <dbReference type="ChEBI" id="CHEBI:15377"/>
        <dbReference type="ChEBI" id="CHEBI:57477"/>
        <dbReference type="ChEBI" id="CHEBI:57649"/>
        <dbReference type="EC" id="4.2.1.46"/>
    </reaction>
</comment>
<dbReference type="RefSeq" id="WP_330095401.1">
    <property type="nucleotide sequence ID" value="NZ_JAUZMY010000057.1"/>
</dbReference>
<dbReference type="InterPro" id="IPR005888">
    <property type="entry name" value="dTDP_Gluc_deHydtase"/>
</dbReference>
<accession>A0ABU7KHD4</accession>
<comment type="caution">
    <text evidence="10">The sequence shown here is derived from an EMBL/GenBank/DDBJ whole genome shotgun (WGS) entry which is preliminary data.</text>
</comment>
<dbReference type="SUPFAM" id="SSF51735">
    <property type="entry name" value="NAD(P)-binding Rossmann-fold domains"/>
    <property type="match status" value="1"/>
</dbReference>